<sequence length="406" mass="45529">MARSSVSSVRILLIHQNFPGQFRHLAHAWSQRPDCEVIGLGRETAPGMPGVRWYKYRLHRKPREVQHPYLRQMEDAVLHGQAVARALQALRRRGFVPDVVIAHPGWGETLYLREVFPDARLIHLCEWYYGAPGGDVGFDPEFPATEDDHARMRTWNALHALNLTHCDAGVSPTAWQRSRHPAVFQPTIQVIHEGIQTDLLGPDPSAAFTTPSGTVLKAGDPVITYVARNLEPYRGFHRFMRALEMVQRRHRNCHAIIVGGDEVSYGKPPPDAPNWREKMLQEVRLDPARTHFTGKLLHAAYCKVLQVSAVHVYLTYPFVLSWSLLEAMASGCLVIGSRTEPVEEVMRDGENGVLVDFFDTEALVERVCWGLEKPDSYVGICDTACGAKLRYGAGEGVLGYGLLVDI</sequence>
<feature type="domain" description="Glycosyl transferase family 4" evidence="2">
    <location>
        <begin position="36"/>
        <end position="199"/>
    </location>
</feature>
<dbReference type="PANTHER" id="PTHR46401">
    <property type="entry name" value="GLYCOSYLTRANSFERASE WBBK-RELATED"/>
    <property type="match status" value="1"/>
</dbReference>
<dbReference type="OrthoDB" id="5416057at2"/>
<dbReference type="EMBL" id="SSOC01000003">
    <property type="protein sequence ID" value="THF65564.1"/>
    <property type="molecule type" value="Genomic_DNA"/>
</dbReference>
<comment type="caution">
    <text evidence="3">The sequence shown here is derived from an EMBL/GenBank/DDBJ whole genome shotgun (WGS) entry which is preliminary data.</text>
</comment>
<accession>A0A4S4B3U1</accession>
<dbReference type="RefSeq" id="WP_136347770.1">
    <property type="nucleotide sequence ID" value="NZ_SSOC01000003.1"/>
</dbReference>
<dbReference type="AlphaFoldDB" id="A0A4S4B3U1"/>
<dbReference type="Pfam" id="PF12000">
    <property type="entry name" value="Glyco_trans_4_3"/>
    <property type="match status" value="1"/>
</dbReference>
<keyword evidence="1 3" id="KW-0808">Transferase</keyword>
<evidence type="ECO:0000259" key="2">
    <source>
        <dbReference type="Pfam" id="PF12000"/>
    </source>
</evidence>
<dbReference type="GO" id="GO:0009103">
    <property type="term" value="P:lipopolysaccharide biosynthetic process"/>
    <property type="evidence" value="ECO:0007669"/>
    <property type="project" value="TreeGrafter"/>
</dbReference>
<dbReference type="PANTHER" id="PTHR46401:SF2">
    <property type="entry name" value="GLYCOSYLTRANSFERASE WBBK-RELATED"/>
    <property type="match status" value="1"/>
</dbReference>
<protein>
    <submittedName>
        <fullName evidence="3">Glycosyltransferase</fullName>
    </submittedName>
</protein>
<organism evidence="3 4">
    <name type="scientific">Pseudothauera nasutitermitis</name>
    <dbReference type="NCBI Taxonomy" id="2565930"/>
    <lineage>
        <taxon>Bacteria</taxon>
        <taxon>Pseudomonadati</taxon>
        <taxon>Pseudomonadota</taxon>
        <taxon>Betaproteobacteria</taxon>
        <taxon>Rhodocyclales</taxon>
        <taxon>Zoogloeaceae</taxon>
        <taxon>Pseudothauera</taxon>
    </lineage>
</organism>
<reference evidence="3 4" key="1">
    <citation type="submission" date="2019-04" db="EMBL/GenBank/DDBJ databases">
        <title>Azoarcus nasutitermitis sp. nov. isolated from termite nest.</title>
        <authorList>
            <person name="Lin S.-Y."/>
            <person name="Hameed A."/>
            <person name="Hsu Y.-H."/>
            <person name="Young C.-C."/>
        </authorList>
    </citation>
    <scope>NUCLEOTIDE SEQUENCE [LARGE SCALE GENOMIC DNA]</scope>
    <source>
        <strain evidence="3 4">CC-YHH838</strain>
    </source>
</reference>
<dbReference type="SUPFAM" id="SSF53756">
    <property type="entry name" value="UDP-Glycosyltransferase/glycogen phosphorylase"/>
    <property type="match status" value="1"/>
</dbReference>
<evidence type="ECO:0000256" key="1">
    <source>
        <dbReference type="ARBA" id="ARBA00022679"/>
    </source>
</evidence>
<dbReference type="Proteomes" id="UP000308430">
    <property type="component" value="Unassembled WGS sequence"/>
</dbReference>
<dbReference type="CDD" id="cd03818">
    <property type="entry name" value="GT4_ExpC-like"/>
    <property type="match status" value="1"/>
</dbReference>
<proteinExistence type="predicted"/>
<evidence type="ECO:0000313" key="3">
    <source>
        <dbReference type="EMBL" id="THF65564.1"/>
    </source>
</evidence>
<keyword evidence="4" id="KW-1185">Reference proteome</keyword>
<dbReference type="Pfam" id="PF13692">
    <property type="entry name" value="Glyco_trans_1_4"/>
    <property type="match status" value="1"/>
</dbReference>
<dbReference type="Gene3D" id="3.40.50.2000">
    <property type="entry name" value="Glycogen Phosphorylase B"/>
    <property type="match status" value="1"/>
</dbReference>
<name>A0A4S4B3U1_9RHOO</name>
<dbReference type="InterPro" id="IPR022623">
    <property type="entry name" value="Glyco_trans_4"/>
</dbReference>
<evidence type="ECO:0000313" key="4">
    <source>
        <dbReference type="Proteomes" id="UP000308430"/>
    </source>
</evidence>
<dbReference type="GO" id="GO:0016757">
    <property type="term" value="F:glycosyltransferase activity"/>
    <property type="evidence" value="ECO:0007669"/>
    <property type="project" value="TreeGrafter"/>
</dbReference>
<gene>
    <name evidence="3" type="ORF">E6C76_08265</name>
</gene>